<evidence type="ECO:0000256" key="3">
    <source>
        <dbReference type="ARBA" id="ARBA00022692"/>
    </source>
</evidence>
<feature type="domain" description="ABC3 transporter permease C-terminal" evidence="8">
    <location>
        <begin position="297"/>
        <end position="418"/>
    </location>
</feature>
<feature type="transmembrane region" description="Helical" evidence="7">
    <location>
        <begin position="777"/>
        <end position="800"/>
    </location>
</feature>
<feature type="transmembrane region" description="Helical" evidence="7">
    <location>
        <begin position="717"/>
        <end position="744"/>
    </location>
</feature>
<dbReference type="eggNOG" id="COG0577">
    <property type="taxonomic scope" value="Bacteria"/>
</dbReference>
<dbReference type="GO" id="GO:0022857">
    <property type="term" value="F:transmembrane transporter activity"/>
    <property type="evidence" value="ECO:0007669"/>
    <property type="project" value="TreeGrafter"/>
</dbReference>
<accession>B1ZXY0</accession>
<dbReference type="InterPro" id="IPR025857">
    <property type="entry name" value="MacB_PCD"/>
</dbReference>
<organism evidence="10 11">
    <name type="scientific">Opitutus terrae (strain DSM 11246 / JCM 15787 / PB90-1)</name>
    <dbReference type="NCBI Taxonomy" id="452637"/>
    <lineage>
        <taxon>Bacteria</taxon>
        <taxon>Pseudomonadati</taxon>
        <taxon>Verrucomicrobiota</taxon>
        <taxon>Opitutia</taxon>
        <taxon>Opitutales</taxon>
        <taxon>Opitutaceae</taxon>
        <taxon>Opitutus</taxon>
    </lineage>
</organism>
<keyword evidence="2" id="KW-1003">Cell membrane</keyword>
<feature type="domain" description="MacB-like periplasmic core" evidence="9">
    <location>
        <begin position="19"/>
        <end position="246"/>
    </location>
</feature>
<dbReference type="GO" id="GO:0005886">
    <property type="term" value="C:plasma membrane"/>
    <property type="evidence" value="ECO:0007669"/>
    <property type="project" value="UniProtKB-SubCell"/>
</dbReference>
<feature type="transmembrane region" description="Helical" evidence="7">
    <location>
        <begin position="288"/>
        <end position="314"/>
    </location>
</feature>
<name>B1ZXY0_OPITP</name>
<evidence type="ECO:0000313" key="11">
    <source>
        <dbReference type="Proteomes" id="UP000007013"/>
    </source>
</evidence>
<dbReference type="PANTHER" id="PTHR30572">
    <property type="entry name" value="MEMBRANE COMPONENT OF TRANSPORTER-RELATED"/>
    <property type="match status" value="1"/>
</dbReference>
<evidence type="ECO:0000256" key="5">
    <source>
        <dbReference type="ARBA" id="ARBA00023136"/>
    </source>
</evidence>
<dbReference type="AlphaFoldDB" id="B1ZXY0"/>
<dbReference type="STRING" id="452637.Oter_1899"/>
<dbReference type="Pfam" id="PF12704">
    <property type="entry name" value="MacB_PCD"/>
    <property type="match status" value="2"/>
</dbReference>
<feature type="transmembrane region" description="Helical" evidence="7">
    <location>
        <begin position="446"/>
        <end position="466"/>
    </location>
</feature>
<sequence>MLSDLRFALRTLAKTPGFTALAILTLALGIGANAAIFALIHGVVLRPVVPVRPDEVVNLFTARQGASRDYRQFSHAEYLALREAQDTFADVAATNAVLTGIGEGQNVRRSFAFFASENFFSMLGTTPAVGRFFSADESRPNASVPVLIASYNLWQRFGGRPDFVGSTLRLNGASYTVIGVTRPGFSGLNALLAPDVWLPLGQFAQFSQPFASATGVQDLADPRTFTLNLTARLAPGVTLANLGTRLPALAQRLNAVQPADLATSRELQFEPPSRFSISTTPSGDSSGFMLAATMSGMAGCVLLIASLNLANMLLARGSARRREIAVRLALGATRGRIVRQLFVEGLVLALIGAALGLLLALWSNDLLLNSLQTLFSTMNFSLAVESTPSPAVLTATCVLALVATVLFSVGPALRATRVDLVNDLKQQGAASAATGRLNRFFAPRHLLVMAQIALSLMLLFTAGLFFRGALAAGDVQLGFEPRGQLVAELDFSLSNSAPQQAAATMFSALQRVRELPGVTAVAIGTQLPYGNVTDMPRFADAAAAPAAKTNPDSPEPGVDALLGAVTPQYFAALGVAVLRGRTFSDNEAQDDKSPRVAIIDEAFARKIFGDQDPIGRRIRYLQPRTDGTPAEMEIVGVCGSHRHDALQRTDRPRVFVPFSHAYQPSVFIHVRIAAQDRAAELAALTAVRGALLSTSPDLPLLLLAPMRDLLDRNIQLWIVRLGAVLFGVFGAIALLLAAIGVYGVKAYTVARRTREFGIRIAIGARPGDVFALVMRQAVLQTVFAAAIGLLLALAAGRLVGQLLYQVSPSDPLVLGIAAAFLTVSALLACFVPARRATKVQPIEALRTE</sequence>
<feature type="transmembrane region" description="Helical" evidence="7">
    <location>
        <begin position="341"/>
        <end position="362"/>
    </location>
</feature>
<dbReference type="InterPro" id="IPR050250">
    <property type="entry name" value="Macrolide_Exporter_MacB"/>
</dbReference>
<comment type="subcellular location">
    <subcellularLocation>
        <location evidence="1">Cell membrane</location>
        <topology evidence="1">Multi-pass membrane protein</topology>
    </subcellularLocation>
</comment>
<evidence type="ECO:0000313" key="10">
    <source>
        <dbReference type="EMBL" id="ACB75182.1"/>
    </source>
</evidence>
<dbReference type="NCBIfam" id="TIGR03434">
    <property type="entry name" value="ADOP"/>
    <property type="match status" value="1"/>
</dbReference>
<evidence type="ECO:0000256" key="2">
    <source>
        <dbReference type="ARBA" id="ARBA00022475"/>
    </source>
</evidence>
<dbReference type="PANTHER" id="PTHR30572:SF4">
    <property type="entry name" value="ABC TRANSPORTER PERMEASE YTRF"/>
    <property type="match status" value="1"/>
</dbReference>
<dbReference type="KEGG" id="ote:Oter_1899"/>
<feature type="transmembrane region" description="Helical" evidence="7">
    <location>
        <begin position="812"/>
        <end position="831"/>
    </location>
</feature>
<keyword evidence="3 7" id="KW-0812">Transmembrane</keyword>
<gene>
    <name evidence="10" type="ordered locus">Oter_1899</name>
</gene>
<keyword evidence="5 7" id="KW-0472">Membrane</keyword>
<keyword evidence="11" id="KW-1185">Reference proteome</keyword>
<evidence type="ECO:0000259" key="8">
    <source>
        <dbReference type="Pfam" id="PF02687"/>
    </source>
</evidence>
<dbReference type="HOGENOM" id="CLU_009433_0_0_0"/>
<proteinExistence type="inferred from homology"/>
<keyword evidence="4 7" id="KW-1133">Transmembrane helix</keyword>
<dbReference type="EMBL" id="CP001032">
    <property type="protein sequence ID" value="ACB75182.1"/>
    <property type="molecule type" value="Genomic_DNA"/>
</dbReference>
<evidence type="ECO:0000256" key="6">
    <source>
        <dbReference type="ARBA" id="ARBA00038076"/>
    </source>
</evidence>
<evidence type="ECO:0000256" key="4">
    <source>
        <dbReference type="ARBA" id="ARBA00022989"/>
    </source>
</evidence>
<dbReference type="Proteomes" id="UP000007013">
    <property type="component" value="Chromosome"/>
</dbReference>
<reference evidence="10 11" key="1">
    <citation type="journal article" date="2011" name="J. Bacteriol.">
        <title>Genome sequence of the verrucomicrobium Opitutus terrae PB90-1, an abundant inhabitant of rice paddy soil ecosystems.</title>
        <authorList>
            <person name="van Passel M.W."/>
            <person name="Kant R."/>
            <person name="Palva A."/>
            <person name="Copeland A."/>
            <person name="Lucas S."/>
            <person name="Lapidus A."/>
            <person name="Glavina del Rio T."/>
            <person name="Pitluck S."/>
            <person name="Goltsman E."/>
            <person name="Clum A."/>
            <person name="Sun H."/>
            <person name="Schmutz J."/>
            <person name="Larimer F.W."/>
            <person name="Land M.L."/>
            <person name="Hauser L."/>
            <person name="Kyrpides N."/>
            <person name="Mikhailova N."/>
            <person name="Richardson P.P."/>
            <person name="Janssen P.H."/>
            <person name="de Vos W.M."/>
            <person name="Smidt H."/>
        </authorList>
    </citation>
    <scope>NUCLEOTIDE SEQUENCE [LARGE SCALE GENOMIC DNA]</scope>
    <source>
        <strain evidence="11">DSM 11246 / JCM 15787 / PB90-1</strain>
    </source>
</reference>
<dbReference type="OrthoDB" id="1451596at2"/>
<comment type="similarity">
    <text evidence="6">Belongs to the ABC-4 integral membrane protein family.</text>
</comment>
<evidence type="ECO:0000256" key="1">
    <source>
        <dbReference type="ARBA" id="ARBA00004651"/>
    </source>
</evidence>
<evidence type="ECO:0000259" key="9">
    <source>
        <dbReference type="Pfam" id="PF12704"/>
    </source>
</evidence>
<feature type="domain" description="ABC3 transporter permease C-terminal" evidence="8">
    <location>
        <begin position="728"/>
        <end position="841"/>
    </location>
</feature>
<protein>
    <submittedName>
        <fullName evidence="10">Permease</fullName>
    </submittedName>
</protein>
<dbReference type="InterPro" id="IPR003838">
    <property type="entry name" value="ABC3_permease_C"/>
</dbReference>
<feature type="transmembrane region" description="Helical" evidence="7">
    <location>
        <begin position="391"/>
        <end position="413"/>
    </location>
</feature>
<dbReference type="InterPro" id="IPR017800">
    <property type="entry name" value="ADOP"/>
</dbReference>
<dbReference type="RefSeq" id="WP_012374719.1">
    <property type="nucleotide sequence ID" value="NC_010571.1"/>
</dbReference>
<evidence type="ECO:0000256" key="7">
    <source>
        <dbReference type="SAM" id="Phobius"/>
    </source>
</evidence>
<dbReference type="Pfam" id="PF02687">
    <property type="entry name" value="FtsX"/>
    <property type="match status" value="2"/>
</dbReference>
<feature type="domain" description="MacB-like periplasmic core" evidence="9">
    <location>
        <begin position="449"/>
        <end position="683"/>
    </location>
</feature>